<reference evidence="1" key="1">
    <citation type="journal article" date="2015" name="Nature">
        <title>Complex archaea that bridge the gap between prokaryotes and eukaryotes.</title>
        <authorList>
            <person name="Spang A."/>
            <person name="Saw J.H."/>
            <person name="Jorgensen S.L."/>
            <person name="Zaremba-Niedzwiedzka K."/>
            <person name="Martijn J."/>
            <person name="Lind A.E."/>
            <person name="van Eijk R."/>
            <person name="Schleper C."/>
            <person name="Guy L."/>
            <person name="Ettema T.J."/>
        </authorList>
    </citation>
    <scope>NUCLEOTIDE SEQUENCE</scope>
</reference>
<evidence type="ECO:0000313" key="1">
    <source>
        <dbReference type="EMBL" id="KKK71250.1"/>
    </source>
</evidence>
<dbReference type="EMBL" id="LAZR01057820">
    <property type="protein sequence ID" value="KKK71250.1"/>
    <property type="molecule type" value="Genomic_DNA"/>
</dbReference>
<accession>A0A0F8YC38</accession>
<sequence length="221" mass="22872">MHDALWQLDHQKPPVLEDYRLGTELNKLVTDMTGILADQVLNRTDVAAIIAASNNRNRVLDTAAGLAVGTADDKLKITNAFHYTIAGGIYLKAATDDIAMAGGALLKCVASQYAAYVVTINATGAIALVKAADAASQALALAAVEDVAIGDDLAVVGVIHIQNNGTDFYPGSAGAGLGSWDDDTTADTYVDFVGVAAESIGAIPVTLTDIVAYTQTFTTIS</sequence>
<comment type="caution">
    <text evidence="1">The sequence shown here is derived from an EMBL/GenBank/DDBJ whole genome shotgun (WGS) entry which is preliminary data.</text>
</comment>
<protein>
    <submittedName>
        <fullName evidence="1">Uncharacterized protein</fullName>
    </submittedName>
</protein>
<dbReference type="AlphaFoldDB" id="A0A0F8YC38"/>
<proteinExistence type="predicted"/>
<name>A0A0F8YC38_9ZZZZ</name>
<organism evidence="1">
    <name type="scientific">marine sediment metagenome</name>
    <dbReference type="NCBI Taxonomy" id="412755"/>
    <lineage>
        <taxon>unclassified sequences</taxon>
        <taxon>metagenomes</taxon>
        <taxon>ecological metagenomes</taxon>
    </lineage>
</organism>
<gene>
    <name evidence="1" type="ORF">LCGC14_2915810</name>
</gene>